<organism evidence="1 2">
    <name type="scientific">Colletotrichum sublineola</name>
    <name type="common">Sorghum anthracnose fungus</name>
    <dbReference type="NCBI Taxonomy" id="1173701"/>
    <lineage>
        <taxon>Eukaryota</taxon>
        <taxon>Fungi</taxon>
        <taxon>Dikarya</taxon>
        <taxon>Ascomycota</taxon>
        <taxon>Pezizomycotina</taxon>
        <taxon>Sordariomycetes</taxon>
        <taxon>Hypocreomycetidae</taxon>
        <taxon>Glomerellales</taxon>
        <taxon>Glomerellaceae</taxon>
        <taxon>Colletotrichum</taxon>
        <taxon>Colletotrichum graminicola species complex</taxon>
    </lineage>
</organism>
<sequence>MRFVTVASLLPMPSHTNLREFPNLSPHPGRLERTSLKKIIRAAWSCTKLEPPNLGDRHSIAAYDVANYSDGALYLGRRLFLDDCFQRTLLKWKDPKIRHGKRGASQGVTECPVSLHTLFGASSGCTTFNIGFRMTQVVAYSTQKSPSQLRA</sequence>
<keyword evidence="2" id="KW-1185">Reference proteome</keyword>
<dbReference type="EMBL" id="JMSE01001374">
    <property type="protein sequence ID" value="KDN61912.1"/>
    <property type="molecule type" value="Genomic_DNA"/>
</dbReference>
<evidence type="ECO:0000313" key="1">
    <source>
        <dbReference type="EMBL" id="KDN61912.1"/>
    </source>
</evidence>
<gene>
    <name evidence="1" type="ORF">CSUB01_07564</name>
</gene>
<name>A0A066WYX4_COLSU</name>
<protein>
    <submittedName>
        <fullName evidence="1">Uncharacterized protein</fullName>
    </submittedName>
</protein>
<dbReference type="HOGENOM" id="CLU_1731358_0_0_1"/>
<evidence type="ECO:0000313" key="2">
    <source>
        <dbReference type="Proteomes" id="UP000027238"/>
    </source>
</evidence>
<proteinExistence type="predicted"/>
<reference evidence="2" key="1">
    <citation type="journal article" date="2014" name="Genome Announc.">
        <title>Draft genome sequence of Colletotrichum sublineola, a destructive pathogen of cultivated sorghum.</title>
        <authorList>
            <person name="Baroncelli R."/>
            <person name="Sanz-Martin J.M."/>
            <person name="Rech G.E."/>
            <person name="Sukno S.A."/>
            <person name="Thon M.R."/>
        </authorList>
    </citation>
    <scope>NUCLEOTIDE SEQUENCE [LARGE SCALE GENOMIC DNA]</scope>
    <source>
        <strain evidence="2">TX430BB</strain>
    </source>
</reference>
<dbReference type="AlphaFoldDB" id="A0A066WYX4"/>
<accession>A0A066WYX4</accession>
<dbReference type="Proteomes" id="UP000027238">
    <property type="component" value="Unassembled WGS sequence"/>
</dbReference>
<comment type="caution">
    <text evidence="1">The sequence shown here is derived from an EMBL/GenBank/DDBJ whole genome shotgun (WGS) entry which is preliminary data.</text>
</comment>